<dbReference type="OrthoDB" id="9179585at2"/>
<name>A0A4Z0C8C5_9BURK</name>
<dbReference type="AlphaFoldDB" id="A0A4Z0C8C5"/>
<evidence type="ECO:0000256" key="2">
    <source>
        <dbReference type="PROSITE-ProRule" id="PRU00169"/>
    </source>
</evidence>
<dbReference type="SMART" id="SM00448">
    <property type="entry name" value="REC"/>
    <property type="match status" value="1"/>
</dbReference>
<dbReference type="InterPro" id="IPR011006">
    <property type="entry name" value="CheY-like_superfamily"/>
</dbReference>
<dbReference type="InterPro" id="IPR050595">
    <property type="entry name" value="Bact_response_regulator"/>
</dbReference>
<accession>A0A4Z0C8C5</accession>
<protein>
    <submittedName>
        <fullName evidence="4">Response regulator</fullName>
    </submittedName>
</protein>
<dbReference type="Pfam" id="PF00072">
    <property type="entry name" value="Response_reg"/>
    <property type="match status" value="1"/>
</dbReference>
<feature type="domain" description="Response regulatory" evidence="3">
    <location>
        <begin position="20"/>
        <end position="136"/>
    </location>
</feature>
<evidence type="ECO:0000313" key="4">
    <source>
        <dbReference type="EMBL" id="TFZ07936.1"/>
    </source>
</evidence>
<dbReference type="RefSeq" id="WP_135247874.1">
    <property type="nucleotide sequence ID" value="NZ_SMLK01000001.1"/>
</dbReference>
<feature type="modified residue" description="4-aspartylphosphate" evidence="2">
    <location>
        <position position="69"/>
    </location>
</feature>
<dbReference type="Gene3D" id="3.40.50.2300">
    <property type="match status" value="1"/>
</dbReference>
<dbReference type="SUPFAM" id="SSF52172">
    <property type="entry name" value="CheY-like"/>
    <property type="match status" value="1"/>
</dbReference>
<dbReference type="PROSITE" id="PS50110">
    <property type="entry name" value="RESPONSE_REGULATORY"/>
    <property type="match status" value="1"/>
</dbReference>
<proteinExistence type="predicted"/>
<dbReference type="GO" id="GO:0000160">
    <property type="term" value="P:phosphorelay signal transduction system"/>
    <property type="evidence" value="ECO:0007669"/>
    <property type="project" value="InterPro"/>
</dbReference>
<dbReference type="PANTHER" id="PTHR44591:SF3">
    <property type="entry name" value="RESPONSE REGULATORY DOMAIN-CONTAINING PROTEIN"/>
    <property type="match status" value="1"/>
</dbReference>
<evidence type="ECO:0000313" key="5">
    <source>
        <dbReference type="Proteomes" id="UP000297839"/>
    </source>
</evidence>
<keyword evidence="1 2" id="KW-0597">Phosphoprotein</keyword>
<dbReference type="CDD" id="cd17580">
    <property type="entry name" value="REC_2_DhkD-like"/>
    <property type="match status" value="1"/>
</dbReference>
<gene>
    <name evidence="4" type="ORF">EZ216_01865</name>
</gene>
<dbReference type="InterPro" id="IPR001789">
    <property type="entry name" value="Sig_transdc_resp-reg_receiver"/>
</dbReference>
<dbReference type="PANTHER" id="PTHR44591">
    <property type="entry name" value="STRESS RESPONSE REGULATOR PROTEIN 1"/>
    <property type="match status" value="1"/>
</dbReference>
<organism evidence="4 5">
    <name type="scientific">Ramlibacter humi</name>
    <dbReference type="NCBI Taxonomy" id="2530451"/>
    <lineage>
        <taxon>Bacteria</taxon>
        <taxon>Pseudomonadati</taxon>
        <taxon>Pseudomonadota</taxon>
        <taxon>Betaproteobacteria</taxon>
        <taxon>Burkholderiales</taxon>
        <taxon>Comamonadaceae</taxon>
        <taxon>Ramlibacter</taxon>
    </lineage>
</organism>
<comment type="caution">
    <text evidence="4">The sequence shown here is derived from an EMBL/GenBank/DDBJ whole genome shotgun (WGS) entry which is preliminary data.</text>
</comment>
<dbReference type="EMBL" id="SMLK01000001">
    <property type="protein sequence ID" value="TFZ07936.1"/>
    <property type="molecule type" value="Genomic_DNA"/>
</dbReference>
<evidence type="ECO:0000256" key="1">
    <source>
        <dbReference type="ARBA" id="ARBA00022553"/>
    </source>
</evidence>
<evidence type="ECO:0000259" key="3">
    <source>
        <dbReference type="PROSITE" id="PS50110"/>
    </source>
</evidence>
<sequence>MTPPAGETAAHPGPASEGVTLLIVDDNEDAVWGLRTLLELAGHTVLAAGTGERGFAAAQAHRPAIALLDIGLPDMSGLELARRIRATGWGHELALVALSGLGQEDDVRQSKAAGFDAHLTKPAEIAQLRALVAELAGRKAKP</sequence>
<keyword evidence="5" id="KW-1185">Reference proteome</keyword>
<reference evidence="4 5" key="1">
    <citation type="submission" date="2019-03" db="EMBL/GenBank/DDBJ databases">
        <title>Ramlibacter sp. 18x22-1, whole genome shotgun sequence.</title>
        <authorList>
            <person name="Zhang X."/>
            <person name="Feng G."/>
            <person name="Zhu H."/>
        </authorList>
    </citation>
    <scope>NUCLEOTIDE SEQUENCE [LARGE SCALE GENOMIC DNA]</scope>
    <source>
        <strain evidence="4 5">18x22-1</strain>
    </source>
</reference>
<dbReference type="Proteomes" id="UP000297839">
    <property type="component" value="Unassembled WGS sequence"/>
</dbReference>